<protein>
    <submittedName>
        <fullName evidence="2">Uncharacterized protein</fullName>
    </submittedName>
</protein>
<evidence type="ECO:0000313" key="2">
    <source>
        <dbReference type="EMBL" id="SBS95640.1"/>
    </source>
</evidence>
<evidence type="ECO:0000313" key="3">
    <source>
        <dbReference type="EMBL" id="SBS97523.1"/>
    </source>
</evidence>
<proteinExistence type="predicted"/>
<evidence type="ECO:0000256" key="1">
    <source>
        <dbReference type="SAM" id="MobiDB-lite"/>
    </source>
</evidence>
<dbReference type="Proteomes" id="UP000078560">
    <property type="component" value="Unassembled WGS sequence"/>
</dbReference>
<feature type="region of interest" description="Disordered" evidence="1">
    <location>
        <begin position="1"/>
        <end position="22"/>
    </location>
</feature>
<name>A0A1A8WTI9_PLAOA</name>
<sequence length="83" mass="9646">MVISATLSSGKQKDSKLRKGKLREDKLKEDKLKVDKLREDNMKEDILKKSTDQIKDSYSKEANEIKRPFLFLRILPPPTSIKD</sequence>
<organism evidence="2 5">
    <name type="scientific">Plasmodium ovale curtisi</name>
    <dbReference type="NCBI Taxonomy" id="864141"/>
    <lineage>
        <taxon>Eukaryota</taxon>
        <taxon>Sar</taxon>
        <taxon>Alveolata</taxon>
        <taxon>Apicomplexa</taxon>
        <taxon>Aconoidasida</taxon>
        <taxon>Haemosporida</taxon>
        <taxon>Plasmodiidae</taxon>
        <taxon>Plasmodium</taxon>
        <taxon>Plasmodium (Plasmodium)</taxon>
    </lineage>
</organism>
<evidence type="ECO:0000313" key="4">
    <source>
        <dbReference type="Proteomes" id="UP000078546"/>
    </source>
</evidence>
<feature type="compositionally biased region" description="Polar residues" evidence="1">
    <location>
        <begin position="1"/>
        <end position="10"/>
    </location>
</feature>
<reference evidence="4 5" key="2">
    <citation type="submission" date="2016-05" db="EMBL/GenBank/DDBJ databases">
        <authorList>
            <person name="Naeem Raeece"/>
        </authorList>
    </citation>
    <scope>NUCLEOTIDE SEQUENCE [LARGE SCALE GENOMIC DNA]</scope>
</reference>
<dbReference type="AlphaFoldDB" id="A0A1A8WTI9"/>
<dbReference type="EMBL" id="FLQU01002118">
    <property type="protein sequence ID" value="SBS95640.1"/>
    <property type="molecule type" value="Genomic_DNA"/>
</dbReference>
<accession>A0A1A8WTI9</accession>
<gene>
    <name evidence="3" type="ORF">POVCU1_038880</name>
    <name evidence="2" type="ORF">POVCU2_0097580</name>
</gene>
<feature type="compositionally biased region" description="Basic and acidic residues" evidence="1">
    <location>
        <begin position="11"/>
        <end position="22"/>
    </location>
</feature>
<dbReference type="EMBL" id="FLQV01000714">
    <property type="protein sequence ID" value="SBS97523.1"/>
    <property type="molecule type" value="Genomic_DNA"/>
</dbReference>
<dbReference type="Proteomes" id="UP000078546">
    <property type="component" value="Unassembled WGS sequence"/>
</dbReference>
<evidence type="ECO:0000313" key="5">
    <source>
        <dbReference type="Proteomes" id="UP000078560"/>
    </source>
</evidence>
<reference evidence="2" key="1">
    <citation type="submission" date="2016-05" db="EMBL/GenBank/DDBJ databases">
        <authorList>
            <person name="Lavstsen T."/>
            <person name="Jespersen J.S."/>
        </authorList>
    </citation>
    <scope>NUCLEOTIDE SEQUENCE [LARGE SCALE GENOMIC DNA]</scope>
</reference>